<dbReference type="OrthoDB" id="2691588at2"/>
<protein>
    <submittedName>
        <fullName evidence="1">Uncharacterized protein</fullName>
    </submittedName>
</protein>
<dbReference type="RefSeq" id="WP_138125998.1">
    <property type="nucleotide sequence ID" value="NZ_SWLG01000006.1"/>
</dbReference>
<organism evidence="1 2">
    <name type="scientific">Exobacillus caeni</name>
    <dbReference type="NCBI Taxonomy" id="2574798"/>
    <lineage>
        <taxon>Bacteria</taxon>
        <taxon>Bacillati</taxon>
        <taxon>Bacillota</taxon>
        <taxon>Bacilli</taxon>
        <taxon>Bacillales</taxon>
        <taxon>Guptibacillaceae</taxon>
        <taxon>Exobacillus</taxon>
    </lineage>
</organism>
<reference evidence="1 2" key="1">
    <citation type="submission" date="2019-04" db="EMBL/GenBank/DDBJ databases">
        <title>Bacillus caeni sp. nov., a bacterium isolated from mangrove sediment.</title>
        <authorList>
            <person name="Huang H."/>
            <person name="Mo K."/>
            <person name="Hu Y."/>
        </authorList>
    </citation>
    <scope>NUCLEOTIDE SEQUENCE [LARGE SCALE GENOMIC DNA]</scope>
    <source>
        <strain evidence="1 2">HB172195</strain>
    </source>
</reference>
<evidence type="ECO:0000313" key="1">
    <source>
        <dbReference type="EMBL" id="TLS37508.1"/>
    </source>
</evidence>
<dbReference type="InterPro" id="IPR025431">
    <property type="entry name" value="YhdB-like"/>
</dbReference>
<name>A0A5R9F7A5_9BACL</name>
<gene>
    <name evidence="1" type="ORF">FCL54_10215</name>
</gene>
<comment type="caution">
    <text evidence="1">The sequence shown here is derived from an EMBL/GenBank/DDBJ whole genome shotgun (WGS) entry which is preliminary data.</text>
</comment>
<accession>A0A5R9F7A5</accession>
<evidence type="ECO:0000313" key="2">
    <source>
        <dbReference type="Proteomes" id="UP000308230"/>
    </source>
</evidence>
<dbReference type="Proteomes" id="UP000308230">
    <property type="component" value="Unassembled WGS sequence"/>
</dbReference>
<proteinExistence type="predicted"/>
<dbReference type="Pfam" id="PF14148">
    <property type="entry name" value="YhdB"/>
    <property type="match status" value="1"/>
</dbReference>
<sequence length="87" mass="10246">MNITDYDKALYYTHHCSCMELSVLMAQTDDDILSKRIEKFISAFIGENNYRIVACERDSLLKYIDHVYEANPVDLEDIEKYNIVFLN</sequence>
<keyword evidence="2" id="KW-1185">Reference proteome</keyword>
<dbReference type="EMBL" id="SWLG01000006">
    <property type="protein sequence ID" value="TLS37508.1"/>
    <property type="molecule type" value="Genomic_DNA"/>
</dbReference>
<dbReference type="AlphaFoldDB" id="A0A5R9F7A5"/>